<dbReference type="PANTHER" id="PTHR11596">
    <property type="entry name" value="ALKALINE PHOSPHATASE"/>
    <property type="match status" value="1"/>
</dbReference>
<feature type="binding site" evidence="3">
    <location>
        <position position="505"/>
    </location>
    <ligand>
        <name>Zn(2+)</name>
        <dbReference type="ChEBI" id="CHEBI:29105"/>
        <label>2</label>
    </ligand>
</feature>
<keyword evidence="6" id="KW-0732">Signal</keyword>
<evidence type="ECO:0000256" key="2">
    <source>
        <dbReference type="PIRSR" id="PIRSR601952-1"/>
    </source>
</evidence>
<feature type="chain" id="PRO_5001815155" description="alkaline phosphatase" evidence="6">
    <location>
        <begin position="22"/>
        <end position="680"/>
    </location>
</feature>
<dbReference type="PRINTS" id="PR00113">
    <property type="entry name" value="ALKPHPHTASE"/>
</dbReference>
<evidence type="ECO:0000313" key="7">
    <source>
        <dbReference type="EMBL" id="KFH41280.1"/>
    </source>
</evidence>
<feature type="binding site" evidence="3">
    <location>
        <position position="294"/>
    </location>
    <ligand>
        <name>Mg(2+)</name>
        <dbReference type="ChEBI" id="CHEBI:18420"/>
    </ligand>
</feature>
<feature type="binding site" evidence="3">
    <location>
        <position position="463"/>
    </location>
    <ligand>
        <name>Zn(2+)</name>
        <dbReference type="ChEBI" id="CHEBI:29105"/>
        <label>2</label>
    </ligand>
</feature>
<evidence type="ECO:0000313" key="8">
    <source>
        <dbReference type="Proteomes" id="UP000029964"/>
    </source>
</evidence>
<comment type="cofactor">
    <cofactor evidence="3">
        <name>Zn(2+)</name>
        <dbReference type="ChEBI" id="CHEBI:29105"/>
    </cofactor>
    <text evidence="3">Binds 2 Zn(2+) ions.</text>
</comment>
<accession>A0A086SVZ8</accession>
<dbReference type="STRING" id="857340.A0A086SVZ8"/>
<evidence type="ECO:0000256" key="3">
    <source>
        <dbReference type="PIRSR" id="PIRSR601952-2"/>
    </source>
</evidence>
<dbReference type="Pfam" id="PF00245">
    <property type="entry name" value="Alk_phosphatase"/>
    <property type="match status" value="1"/>
</dbReference>
<dbReference type="InterPro" id="IPR001952">
    <property type="entry name" value="Alkaline_phosphatase"/>
</dbReference>
<feature type="binding site" evidence="3">
    <location>
        <position position="184"/>
    </location>
    <ligand>
        <name>Zn(2+)</name>
        <dbReference type="ChEBI" id="CHEBI:29105"/>
        <label>2</label>
    </ligand>
</feature>
<feature type="binding site" evidence="3">
    <location>
        <position position="504"/>
    </location>
    <ligand>
        <name>Zn(2+)</name>
        <dbReference type="ChEBI" id="CHEBI:29105"/>
        <label>2</label>
    </ligand>
</feature>
<comment type="caution">
    <text evidence="7">The sequence shown here is derived from an EMBL/GenBank/DDBJ whole genome shotgun (WGS) entry which is preliminary data.</text>
</comment>
<sequence>MLAKLNAIAAALAGLAALASAQTYQRLGTCPELGCLLPPDQADFLPGQLFDLRVEVHAPVNGSEAAHDGKPDQKFKVTIVKDAKDGKDNKPGKPKKIHDFFGIKEPKLETWSFSWYEDLFAEDEDKPSVVNVASRVYRGLALYEPGTYTVTLQYYDNETTTAKWTVRDLSPKRKAKNVIFFIGDGMTTNMITAARLLGHKSINGKYQSVMKLDEFPVLGHQMTHSIDSYITDSANSASALYTGHKSTVDAMGVYADSSEDPFDDPKIETIVEIFKRVHGGAWGAVSTAMISDATPTALTGHSRRRGQYGALVDQSLNGVTNYTWTNHGGPDVYFGGGAEQFLPGEDSYEGRNYYEEFAKRGYAISLNRTSLLEMDPSEKSLGIFCQGTMPVWLDRNVYTDNLEGLENDPAGGDADALDLPGLRDMATKAVDILHNRSKKEERSHDDKGFFLMVEAASVDKQMHALDYDRALGDLLELDDSVRATIQKLEELDILDETLVVVSADHGHGFDVYGSADTKYLAAQDDDRQRRRAIGTYEQSGNSQYHSKPPSSGGSSVHYGTGANFPTNWEPRYAIAAGVGAMPDHREDYRVRKSPRKPAVEIGDEYYANPEDGEGPAILVNGTLPTDASTGVHSLTDVPVYAWGPCQELFGGTYSNIDIFYKMSECLGLAVTDEDKRGGRD</sequence>
<gene>
    <name evidence="7" type="ORF">ACRE_080030</name>
</gene>
<keyword evidence="3" id="KW-0862">Zinc</keyword>
<dbReference type="SMART" id="SM00098">
    <property type="entry name" value="alkPPc"/>
    <property type="match status" value="1"/>
</dbReference>
<feature type="binding site" evidence="3">
    <location>
        <position position="459"/>
    </location>
    <ligand>
        <name>Zn(2+)</name>
        <dbReference type="ChEBI" id="CHEBI:29105"/>
        <label>2</label>
    </ligand>
</feature>
<dbReference type="Gene3D" id="3.40.720.10">
    <property type="entry name" value="Alkaline Phosphatase, subunit A"/>
    <property type="match status" value="1"/>
</dbReference>
<dbReference type="GO" id="GO:0004035">
    <property type="term" value="F:alkaline phosphatase activity"/>
    <property type="evidence" value="ECO:0007669"/>
    <property type="project" value="UniProtKB-EC"/>
</dbReference>
<feature type="compositionally biased region" description="Polar residues" evidence="5">
    <location>
        <begin position="536"/>
        <end position="554"/>
    </location>
</feature>
<comment type="similarity">
    <text evidence="4">Belongs to the alkaline phosphatase family.</text>
</comment>
<keyword evidence="3" id="KW-0479">Metal-binding</keyword>
<keyword evidence="3" id="KW-0460">Magnesium</keyword>
<feature type="signal peptide" evidence="6">
    <location>
        <begin position="1"/>
        <end position="21"/>
    </location>
</feature>
<dbReference type="Proteomes" id="UP000029964">
    <property type="component" value="Unassembled WGS sequence"/>
</dbReference>
<feature type="binding site" evidence="3">
    <location>
        <position position="292"/>
    </location>
    <ligand>
        <name>Mg(2+)</name>
        <dbReference type="ChEBI" id="CHEBI:18420"/>
    </ligand>
</feature>
<dbReference type="PANTHER" id="PTHR11596:SF72">
    <property type="entry name" value="ALKALINE PHOSPHATASE"/>
    <property type="match status" value="1"/>
</dbReference>
<feature type="binding site" evidence="3">
    <location>
        <position position="454"/>
    </location>
    <ligand>
        <name>Mg(2+)</name>
        <dbReference type="ChEBI" id="CHEBI:18420"/>
    </ligand>
</feature>
<organism evidence="7 8">
    <name type="scientific">Hapsidospora chrysogenum (strain ATCC 11550 / CBS 779.69 / DSM 880 / IAM 14645 / JCM 23072 / IMI 49137)</name>
    <name type="common">Acremonium chrysogenum</name>
    <dbReference type="NCBI Taxonomy" id="857340"/>
    <lineage>
        <taxon>Eukaryota</taxon>
        <taxon>Fungi</taxon>
        <taxon>Dikarya</taxon>
        <taxon>Ascomycota</taxon>
        <taxon>Pezizomycotina</taxon>
        <taxon>Sordariomycetes</taxon>
        <taxon>Hypocreomycetidae</taxon>
        <taxon>Hypocreales</taxon>
        <taxon>Bionectriaceae</taxon>
        <taxon>Hapsidospora</taxon>
    </lineage>
</organism>
<feature type="binding site" evidence="3">
    <location>
        <position position="184"/>
    </location>
    <ligand>
        <name>Mg(2+)</name>
        <dbReference type="ChEBI" id="CHEBI:18420"/>
    </ligand>
</feature>
<feature type="binding site" evidence="3">
    <location>
        <position position="632"/>
    </location>
    <ligand>
        <name>Zn(2+)</name>
        <dbReference type="ChEBI" id="CHEBI:29105"/>
        <label>2</label>
    </ligand>
</feature>
<evidence type="ECO:0000256" key="4">
    <source>
        <dbReference type="RuleBase" id="RU003946"/>
    </source>
</evidence>
<dbReference type="AlphaFoldDB" id="A0A086SVZ8"/>
<dbReference type="InterPro" id="IPR017850">
    <property type="entry name" value="Alkaline_phosphatase_core_sf"/>
</dbReference>
<evidence type="ECO:0000256" key="1">
    <source>
        <dbReference type="ARBA" id="ARBA00012647"/>
    </source>
</evidence>
<name>A0A086SVZ8_HAPC1</name>
<comment type="cofactor">
    <cofactor evidence="3">
        <name>Mg(2+)</name>
        <dbReference type="ChEBI" id="CHEBI:18420"/>
    </cofactor>
    <text evidence="3">Binds 1 Mg(2+) ion.</text>
</comment>
<protein>
    <recommendedName>
        <fullName evidence="1">alkaline phosphatase</fullName>
        <ecNumber evidence="1">3.1.3.1</ecNumber>
    </recommendedName>
</protein>
<evidence type="ECO:0000256" key="5">
    <source>
        <dbReference type="SAM" id="MobiDB-lite"/>
    </source>
</evidence>
<feature type="active site" description="Phosphoserine intermediate" evidence="2">
    <location>
        <position position="233"/>
    </location>
</feature>
<keyword evidence="8" id="KW-1185">Reference proteome</keyword>
<evidence type="ECO:0000256" key="6">
    <source>
        <dbReference type="SAM" id="SignalP"/>
    </source>
</evidence>
<dbReference type="EMBL" id="JPKY01000136">
    <property type="protein sequence ID" value="KFH41280.1"/>
    <property type="molecule type" value="Genomic_DNA"/>
</dbReference>
<reference evidence="8" key="1">
    <citation type="journal article" date="2014" name="Genome Announc.">
        <title>Genome sequence and annotation of Acremonium chrysogenum, producer of the beta-lactam antibiotic cephalosporin C.</title>
        <authorList>
            <person name="Terfehr D."/>
            <person name="Dahlmann T.A."/>
            <person name="Specht T."/>
            <person name="Zadra I."/>
            <person name="Kuernsteiner H."/>
            <person name="Kueck U."/>
        </authorList>
    </citation>
    <scope>NUCLEOTIDE SEQUENCE [LARGE SCALE GENOMIC DNA]</scope>
    <source>
        <strain evidence="8">ATCC 11550 / CBS 779.69 / DSM 880 / IAM 14645 / JCM 23072 / IMI 49137</strain>
    </source>
</reference>
<dbReference type="GO" id="GO:0046872">
    <property type="term" value="F:metal ion binding"/>
    <property type="evidence" value="ECO:0007669"/>
    <property type="project" value="UniProtKB-KW"/>
</dbReference>
<dbReference type="HOGENOM" id="CLU_008539_3_0_1"/>
<feature type="region of interest" description="Disordered" evidence="5">
    <location>
        <begin position="535"/>
        <end position="558"/>
    </location>
</feature>
<proteinExistence type="inferred from homology"/>
<dbReference type="EC" id="3.1.3.1" evidence="1"/>
<dbReference type="OrthoDB" id="5818554at2759"/>
<dbReference type="CDD" id="cd16012">
    <property type="entry name" value="ALP"/>
    <property type="match status" value="1"/>
</dbReference>
<dbReference type="SUPFAM" id="SSF53649">
    <property type="entry name" value="Alkaline phosphatase-like"/>
    <property type="match status" value="1"/>
</dbReference>